<comment type="subcellular location">
    <subcellularLocation>
        <location evidence="1 14">Cell outer membrane</location>
        <topology evidence="1 14">Multi-pass membrane protein</topology>
    </subcellularLocation>
</comment>
<evidence type="ECO:0000256" key="7">
    <source>
        <dbReference type="ARBA" id="ARBA00022729"/>
    </source>
</evidence>
<gene>
    <name evidence="19" type="ORF">CBP51_02470</name>
</gene>
<dbReference type="NCBIfam" id="TIGR01783">
    <property type="entry name" value="TonB-siderophor"/>
    <property type="match status" value="1"/>
</dbReference>
<dbReference type="CDD" id="cd01347">
    <property type="entry name" value="ligand_gated_channel"/>
    <property type="match status" value="1"/>
</dbReference>
<dbReference type="Gene3D" id="2.40.170.20">
    <property type="entry name" value="TonB-dependent receptor, beta-barrel domain"/>
    <property type="match status" value="1"/>
</dbReference>
<feature type="chain" id="PRO_5012582769" evidence="16">
    <location>
        <begin position="43"/>
        <end position="738"/>
    </location>
</feature>
<evidence type="ECO:0000256" key="12">
    <source>
        <dbReference type="ARBA" id="ARBA00023170"/>
    </source>
</evidence>
<evidence type="ECO:0000256" key="5">
    <source>
        <dbReference type="ARBA" id="ARBA00022496"/>
    </source>
</evidence>
<keyword evidence="3 14" id="KW-0813">Transport</keyword>
<dbReference type="InterPro" id="IPR037066">
    <property type="entry name" value="Plug_dom_sf"/>
</dbReference>
<keyword evidence="4 14" id="KW-1134">Transmembrane beta strand</keyword>
<evidence type="ECO:0000259" key="18">
    <source>
        <dbReference type="Pfam" id="PF07715"/>
    </source>
</evidence>
<dbReference type="InterPro" id="IPR010105">
    <property type="entry name" value="TonB_sidphr_rcpt"/>
</dbReference>
<keyword evidence="5" id="KW-0410">Iron transport</keyword>
<dbReference type="SUPFAM" id="SSF56935">
    <property type="entry name" value="Porins"/>
    <property type="match status" value="1"/>
</dbReference>
<reference evidence="20" key="1">
    <citation type="submission" date="2017-05" db="EMBL/GenBank/DDBJ databases">
        <authorList>
            <person name="Barney B.M."/>
        </authorList>
    </citation>
    <scope>NUCLEOTIDE SEQUENCE [LARGE SCALE GENOMIC DNA]</scope>
    <source>
        <strain evidence="20">PSBB022</strain>
    </source>
</reference>
<evidence type="ECO:0000256" key="15">
    <source>
        <dbReference type="RuleBase" id="RU003357"/>
    </source>
</evidence>
<evidence type="ECO:0000256" key="16">
    <source>
        <dbReference type="SAM" id="SignalP"/>
    </source>
</evidence>
<dbReference type="EMBL" id="NHNI01000001">
    <property type="protein sequence ID" value="OZY85920.1"/>
    <property type="molecule type" value="Genomic_DNA"/>
</dbReference>
<evidence type="ECO:0000256" key="3">
    <source>
        <dbReference type="ARBA" id="ARBA00022448"/>
    </source>
</evidence>
<comment type="caution">
    <text evidence="19">The sequence shown here is derived from an EMBL/GenBank/DDBJ whole genome shotgun (WGS) entry which is preliminary data.</text>
</comment>
<evidence type="ECO:0000256" key="6">
    <source>
        <dbReference type="ARBA" id="ARBA00022692"/>
    </source>
</evidence>
<proteinExistence type="inferred from homology"/>
<feature type="domain" description="TonB-dependent receptor plug" evidence="18">
    <location>
        <begin position="85"/>
        <end position="181"/>
    </location>
</feature>
<evidence type="ECO:0000256" key="9">
    <source>
        <dbReference type="ARBA" id="ARBA00023065"/>
    </source>
</evidence>
<keyword evidence="9" id="KW-0406">Ion transport</keyword>
<evidence type="ECO:0000259" key="17">
    <source>
        <dbReference type="Pfam" id="PF00593"/>
    </source>
</evidence>
<dbReference type="InterPro" id="IPR036942">
    <property type="entry name" value="Beta-barrel_TonB_sf"/>
</dbReference>
<dbReference type="GO" id="GO:0009279">
    <property type="term" value="C:cell outer membrane"/>
    <property type="evidence" value="ECO:0007669"/>
    <property type="project" value="UniProtKB-SubCell"/>
</dbReference>
<dbReference type="GO" id="GO:0038023">
    <property type="term" value="F:signaling receptor activity"/>
    <property type="evidence" value="ECO:0007669"/>
    <property type="project" value="InterPro"/>
</dbReference>
<evidence type="ECO:0000256" key="10">
    <source>
        <dbReference type="ARBA" id="ARBA00023077"/>
    </source>
</evidence>
<dbReference type="PROSITE" id="PS52016">
    <property type="entry name" value="TONB_DEPENDENT_REC_3"/>
    <property type="match status" value="1"/>
</dbReference>
<dbReference type="Gene3D" id="2.170.130.10">
    <property type="entry name" value="TonB-dependent receptor, plug domain"/>
    <property type="match status" value="1"/>
</dbReference>
<dbReference type="GO" id="GO:0015891">
    <property type="term" value="P:siderophore transport"/>
    <property type="evidence" value="ECO:0007669"/>
    <property type="project" value="InterPro"/>
</dbReference>
<organism evidence="19 20">
    <name type="scientific">Cellvibrio mixtus</name>
    <dbReference type="NCBI Taxonomy" id="39650"/>
    <lineage>
        <taxon>Bacteria</taxon>
        <taxon>Pseudomonadati</taxon>
        <taxon>Pseudomonadota</taxon>
        <taxon>Gammaproteobacteria</taxon>
        <taxon>Cellvibrionales</taxon>
        <taxon>Cellvibrionaceae</taxon>
        <taxon>Cellvibrio</taxon>
    </lineage>
</organism>
<feature type="domain" description="TonB-dependent receptor-like beta-barrel" evidence="17">
    <location>
        <begin position="253"/>
        <end position="712"/>
    </location>
</feature>
<keyword evidence="6 14" id="KW-0812">Transmembrane</keyword>
<dbReference type="GO" id="GO:0015344">
    <property type="term" value="F:siderophore uptake transmembrane transporter activity"/>
    <property type="evidence" value="ECO:0007669"/>
    <property type="project" value="TreeGrafter"/>
</dbReference>
<accession>A0A266Q7Z3</accession>
<dbReference type="InterPro" id="IPR012910">
    <property type="entry name" value="Plug_dom"/>
</dbReference>
<evidence type="ECO:0000256" key="4">
    <source>
        <dbReference type="ARBA" id="ARBA00022452"/>
    </source>
</evidence>
<comment type="similarity">
    <text evidence="2 14 15">Belongs to the TonB-dependent receptor family.</text>
</comment>
<keyword evidence="10 15" id="KW-0798">TonB box</keyword>
<evidence type="ECO:0000256" key="11">
    <source>
        <dbReference type="ARBA" id="ARBA00023136"/>
    </source>
</evidence>
<name>A0A266Q7Z3_9GAMM</name>
<sequence>MTTTISQAVTTVSATSRTAHRPGLKPLVLALLAISASQSSLAQQTEQTKKAVMPTVVIEAMSEQDPSKSYTNYKQAKVNRNGQDVKDTPQTIDTIDVQKYKLYGVNDLSVMLAGTPGVNTQYDMRGDGIMIRGFSADSNDIYRDGVRESGQVRRSTANVERIEILKGPASLLYGRSAGGGVINMVSKYANFESPSSVGVYAGSWDARGVTLDVNQVTSENLAVRVTGEVGDSDSFRKGIENDIRMISPSFTYNNREGLEWTVQYTYDELTRTPDRGPTYDSLPEGTPIRTSFAQEGDYVEDILNVLRSDVRYQLTENWKLHWSLSQREAEQNFDHFYGGTWCDENGKTITGTNCDWQGFVRQNSYAWQETMNKTTANSVELQGEFNTGSLQHNIMVGIDSAWEDREPQLYTNRAPLLYGYVNPFTGEKRSDRGTIARPAASTDNKHTAESQAIFVQDVITLVPSVKLVVGARYDWYEFESTNQLLAPGAANRSRNYSDNNISPSVGVVWQPAEAHSIYASYNKSFAPYGGRSMLSVDTSSSAVYDAEPQFQEQYEVGIKSDWLEHRLNTQFSVFNIEKSNIRYRPDPDNDPYTWAVQGKQRSRGAEFSWIGRVIDSVYVRGGYGWQEATVIEDVVTPALVDNYLANTGKESGNVFVRYVPSDNWYMEAGVTHMGSQWTNLANTARLEGYQRFDAAIGYSLRNINITLAVSNLNDEEYWRSSSMPGSPRNVLLRANYQF</sequence>
<dbReference type="PANTHER" id="PTHR32552:SF68">
    <property type="entry name" value="FERRICHROME OUTER MEMBRANE TRANSPORTER_PHAGE RECEPTOR"/>
    <property type="match status" value="1"/>
</dbReference>
<keyword evidence="12 19" id="KW-0675">Receptor</keyword>
<dbReference type="InterPro" id="IPR000531">
    <property type="entry name" value="Beta-barrel_TonB"/>
</dbReference>
<evidence type="ECO:0000256" key="2">
    <source>
        <dbReference type="ARBA" id="ARBA00009810"/>
    </source>
</evidence>
<evidence type="ECO:0000313" key="20">
    <source>
        <dbReference type="Proteomes" id="UP000216101"/>
    </source>
</evidence>
<keyword evidence="20" id="KW-1185">Reference proteome</keyword>
<dbReference type="AlphaFoldDB" id="A0A266Q7Z3"/>
<keyword evidence="13 14" id="KW-0998">Cell outer membrane</keyword>
<evidence type="ECO:0000256" key="1">
    <source>
        <dbReference type="ARBA" id="ARBA00004571"/>
    </source>
</evidence>
<dbReference type="Pfam" id="PF07715">
    <property type="entry name" value="Plug"/>
    <property type="match status" value="1"/>
</dbReference>
<dbReference type="Proteomes" id="UP000216101">
    <property type="component" value="Unassembled WGS sequence"/>
</dbReference>
<keyword evidence="7 16" id="KW-0732">Signal</keyword>
<evidence type="ECO:0000313" key="19">
    <source>
        <dbReference type="EMBL" id="OZY85920.1"/>
    </source>
</evidence>
<keyword evidence="8" id="KW-0408">Iron</keyword>
<keyword evidence="11 14" id="KW-0472">Membrane</keyword>
<evidence type="ECO:0000256" key="13">
    <source>
        <dbReference type="ARBA" id="ARBA00023237"/>
    </source>
</evidence>
<dbReference type="InterPro" id="IPR039426">
    <property type="entry name" value="TonB-dep_rcpt-like"/>
</dbReference>
<dbReference type="RefSeq" id="WP_094983717.1">
    <property type="nucleotide sequence ID" value="NZ_NHNI01000001.1"/>
</dbReference>
<protein>
    <submittedName>
        <fullName evidence="19">TonB-dependent siderophore receptor</fullName>
    </submittedName>
</protein>
<evidence type="ECO:0000256" key="8">
    <source>
        <dbReference type="ARBA" id="ARBA00023004"/>
    </source>
</evidence>
<evidence type="ECO:0000256" key="14">
    <source>
        <dbReference type="PROSITE-ProRule" id="PRU01360"/>
    </source>
</evidence>
<dbReference type="Pfam" id="PF00593">
    <property type="entry name" value="TonB_dep_Rec_b-barrel"/>
    <property type="match status" value="1"/>
</dbReference>
<dbReference type="PANTHER" id="PTHR32552">
    <property type="entry name" value="FERRICHROME IRON RECEPTOR-RELATED"/>
    <property type="match status" value="1"/>
</dbReference>
<feature type="signal peptide" evidence="16">
    <location>
        <begin position="1"/>
        <end position="42"/>
    </location>
</feature>